<feature type="compositionally biased region" description="Polar residues" evidence="11">
    <location>
        <begin position="170"/>
        <end position="184"/>
    </location>
</feature>
<comment type="function">
    <text evidence="7">Converts cob(I)alamin to adenosylcobalamin (adenosylcob(III)alamin), a coenzyme for methylmalonyl-CoA mutase, therefore participates in the final step of the vitamin B12 conversion. Generates adenosylcobalamin (AdoCbl) and directly delivers the cofactor to MUT in a transfer that is stimulated by ATP-binding to MMAB and gated by MMAA.</text>
</comment>
<dbReference type="EMBL" id="HBIP01037668">
    <property type="protein sequence ID" value="CAE0507643.1"/>
    <property type="molecule type" value="Transcribed_RNA"/>
</dbReference>
<dbReference type="GO" id="GO:0009235">
    <property type="term" value="P:cobalamin metabolic process"/>
    <property type="evidence" value="ECO:0007669"/>
    <property type="project" value="UniProtKB-ARBA"/>
</dbReference>
<evidence type="ECO:0000256" key="5">
    <source>
        <dbReference type="ARBA" id="ARBA00022840"/>
    </source>
</evidence>
<evidence type="ECO:0000256" key="10">
    <source>
        <dbReference type="RuleBase" id="RU366026"/>
    </source>
</evidence>
<dbReference type="GO" id="GO:0005524">
    <property type="term" value="F:ATP binding"/>
    <property type="evidence" value="ECO:0007669"/>
    <property type="project" value="UniProtKB-UniRule"/>
</dbReference>
<evidence type="ECO:0000256" key="4">
    <source>
        <dbReference type="ARBA" id="ARBA00022741"/>
    </source>
</evidence>
<feature type="compositionally biased region" description="Low complexity" evidence="11">
    <location>
        <begin position="154"/>
        <end position="169"/>
    </location>
</feature>
<protein>
    <recommendedName>
        <fullName evidence="8">Corrinoid adenosyltransferase MMAB</fullName>
    </recommendedName>
    <alternativeName>
        <fullName evidence="9">ATP:co(I)rrinoid adenosyltransferase MMAB</fullName>
    </alternativeName>
</protein>
<gene>
    <name evidence="13" type="ORF">DTER00134_LOCUS22720</name>
</gene>
<evidence type="ECO:0000256" key="3">
    <source>
        <dbReference type="ARBA" id="ARBA00022679"/>
    </source>
</evidence>
<evidence type="ECO:0000256" key="11">
    <source>
        <dbReference type="SAM" id="MobiDB-lite"/>
    </source>
</evidence>
<sequence length="270" mass="28625">MSDDGKRFRIYTRTGDSGTSSLYTGQRLPKDCSFFEALGDVDELNSAVGMAREFVLGISDTLADQLAEIQSRLLDVGSAVATPSDPTNSAGMKVKRTRFDPAHSTSLEVNMDELDKELPPLRNFILPSGGKAASALHVARTVCRRAERSVVALARSTTSEDSDASTTSRMNTHSSSGEAQTAATEGNAPALSARGSGEEAAQAGNKEEERSQAGGADVEAARMGIPPNSVVDPAVVVYINRLSDYLFTAARYMAHTEGKPEVTYQKGVSA</sequence>
<comment type="catalytic activity">
    <reaction evidence="6">
        <text>cob(I)alamin-[corrinoid adenosyltransferase] + ATP = apo-[corrinoid adenosyltransferase] + adenosylcob(III)alamin + triphosphate</text>
        <dbReference type="Rhea" id="RHEA:56796"/>
        <dbReference type="Rhea" id="RHEA-COMP:14743"/>
        <dbReference type="Rhea" id="RHEA-COMP:14744"/>
        <dbReference type="ChEBI" id="CHEBI:18036"/>
        <dbReference type="ChEBI" id="CHEBI:18408"/>
        <dbReference type="ChEBI" id="CHEBI:30616"/>
        <dbReference type="ChEBI" id="CHEBI:60488"/>
        <dbReference type="ChEBI" id="CHEBI:83228"/>
    </reaction>
    <physiologicalReaction direction="left-to-right" evidence="6">
        <dbReference type="Rhea" id="RHEA:56797"/>
    </physiologicalReaction>
</comment>
<organism evidence="13">
    <name type="scientific">Dunaliella tertiolecta</name>
    <name type="common">Green alga</name>
    <dbReference type="NCBI Taxonomy" id="3047"/>
    <lineage>
        <taxon>Eukaryota</taxon>
        <taxon>Viridiplantae</taxon>
        <taxon>Chlorophyta</taxon>
        <taxon>core chlorophytes</taxon>
        <taxon>Chlorophyceae</taxon>
        <taxon>CS clade</taxon>
        <taxon>Chlamydomonadales</taxon>
        <taxon>Dunaliellaceae</taxon>
        <taxon>Dunaliella</taxon>
    </lineage>
</organism>
<dbReference type="InterPro" id="IPR029499">
    <property type="entry name" value="PduO-typ"/>
</dbReference>
<keyword evidence="5 10" id="KW-0067">ATP-binding</keyword>
<dbReference type="AlphaFoldDB" id="A0A7S3VUM6"/>
<dbReference type="InterPro" id="IPR036451">
    <property type="entry name" value="CblAdoTrfase-like_sf"/>
</dbReference>
<dbReference type="SUPFAM" id="SSF89028">
    <property type="entry name" value="Cobalamin adenosyltransferase-like"/>
    <property type="match status" value="2"/>
</dbReference>
<evidence type="ECO:0000256" key="8">
    <source>
        <dbReference type="ARBA" id="ARBA00071654"/>
    </source>
</evidence>
<keyword evidence="4 10" id="KW-0547">Nucleotide-binding</keyword>
<dbReference type="GO" id="GO:0008817">
    <property type="term" value="F:corrinoid adenosyltransferase activity"/>
    <property type="evidence" value="ECO:0007669"/>
    <property type="project" value="TreeGrafter"/>
</dbReference>
<evidence type="ECO:0000256" key="6">
    <source>
        <dbReference type="ARBA" id="ARBA00051988"/>
    </source>
</evidence>
<evidence type="ECO:0000256" key="2">
    <source>
        <dbReference type="ARBA" id="ARBA00011233"/>
    </source>
</evidence>
<feature type="region of interest" description="Disordered" evidence="11">
    <location>
        <begin position="153"/>
        <end position="217"/>
    </location>
</feature>
<dbReference type="InterPro" id="IPR016030">
    <property type="entry name" value="CblAdoTrfase-like"/>
</dbReference>
<evidence type="ECO:0000259" key="12">
    <source>
        <dbReference type="Pfam" id="PF01923"/>
    </source>
</evidence>
<dbReference type="PANTHER" id="PTHR12213">
    <property type="entry name" value="CORRINOID ADENOSYLTRANSFERASE"/>
    <property type="match status" value="1"/>
</dbReference>
<dbReference type="FunFam" id="1.20.1200.10:FF:000001">
    <property type="entry name" value="Cob(I)yrinic acid a,c-diamide adenosyltransferase"/>
    <property type="match status" value="1"/>
</dbReference>
<comment type="similarity">
    <text evidence="1 10">Belongs to the Cob(I)alamin adenosyltransferase family.</text>
</comment>
<evidence type="ECO:0000256" key="1">
    <source>
        <dbReference type="ARBA" id="ARBA00007487"/>
    </source>
</evidence>
<dbReference type="NCBIfam" id="TIGR00636">
    <property type="entry name" value="PduO_Nterm"/>
    <property type="match status" value="1"/>
</dbReference>
<keyword evidence="3 10" id="KW-0808">Transferase</keyword>
<comment type="subunit">
    <text evidence="2">Homotrimer.</text>
</comment>
<dbReference type="Gene3D" id="1.20.1200.10">
    <property type="entry name" value="Cobalamin adenosyltransferase-like"/>
    <property type="match status" value="2"/>
</dbReference>
<name>A0A7S3VUM6_DUNTE</name>
<evidence type="ECO:0000313" key="13">
    <source>
        <dbReference type="EMBL" id="CAE0507643.1"/>
    </source>
</evidence>
<dbReference type="PANTHER" id="PTHR12213:SF0">
    <property type="entry name" value="CORRINOID ADENOSYLTRANSFERASE MMAB"/>
    <property type="match status" value="1"/>
</dbReference>
<accession>A0A7S3VUM6</accession>
<feature type="domain" description="Cobalamin adenosyltransferase-like" evidence="12">
    <location>
        <begin position="10"/>
        <end position="161"/>
    </location>
</feature>
<reference evidence="13" key="1">
    <citation type="submission" date="2021-01" db="EMBL/GenBank/DDBJ databases">
        <authorList>
            <person name="Corre E."/>
            <person name="Pelletier E."/>
            <person name="Niang G."/>
            <person name="Scheremetjew M."/>
            <person name="Finn R."/>
            <person name="Kale V."/>
            <person name="Holt S."/>
            <person name="Cochrane G."/>
            <person name="Meng A."/>
            <person name="Brown T."/>
            <person name="Cohen L."/>
        </authorList>
    </citation>
    <scope>NUCLEOTIDE SEQUENCE</scope>
    <source>
        <strain evidence="13">CCMP1320</strain>
    </source>
</reference>
<evidence type="ECO:0000256" key="9">
    <source>
        <dbReference type="ARBA" id="ARBA00075216"/>
    </source>
</evidence>
<dbReference type="Pfam" id="PF01923">
    <property type="entry name" value="Cob_adeno_trans"/>
    <property type="match status" value="1"/>
</dbReference>
<evidence type="ECO:0000256" key="7">
    <source>
        <dbReference type="ARBA" id="ARBA00056747"/>
    </source>
</evidence>
<proteinExistence type="inferred from homology"/>